<evidence type="ECO:0000313" key="1">
    <source>
        <dbReference type="EMBL" id="KAI3791189.1"/>
    </source>
</evidence>
<gene>
    <name evidence="1" type="ORF">L2E82_04857</name>
</gene>
<comment type="caution">
    <text evidence="1">The sequence shown here is derived from an EMBL/GenBank/DDBJ whole genome shotgun (WGS) entry which is preliminary data.</text>
</comment>
<keyword evidence="2" id="KW-1185">Reference proteome</keyword>
<name>A0ACB9H600_CICIN</name>
<reference evidence="1 2" key="2">
    <citation type="journal article" date="2022" name="Mol. Ecol. Resour.">
        <title>The genomes of chicory, endive, great burdock and yacon provide insights into Asteraceae paleo-polyploidization history and plant inulin production.</title>
        <authorList>
            <person name="Fan W."/>
            <person name="Wang S."/>
            <person name="Wang H."/>
            <person name="Wang A."/>
            <person name="Jiang F."/>
            <person name="Liu H."/>
            <person name="Zhao H."/>
            <person name="Xu D."/>
            <person name="Zhang Y."/>
        </authorList>
    </citation>
    <scope>NUCLEOTIDE SEQUENCE [LARGE SCALE GENOMIC DNA]</scope>
    <source>
        <strain evidence="2">cv. Punajuju</strain>
        <tissue evidence="1">Leaves</tissue>
    </source>
</reference>
<protein>
    <submittedName>
        <fullName evidence="1">Uncharacterized protein</fullName>
    </submittedName>
</protein>
<dbReference type="EMBL" id="CM042009">
    <property type="protein sequence ID" value="KAI3791189.1"/>
    <property type="molecule type" value="Genomic_DNA"/>
</dbReference>
<organism evidence="1 2">
    <name type="scientific">Cichorium intybus</name>
    <name type="common">Chicory</name>
    <dbReference type="NCBI Taxonomy" id="13427"/>
    <lineage>
        <taxon>Eukaryota</taxon>
        <taxon>Viridiplantae</taxon>
        <taxon>Streptophyta</taxon>
        <taxon>Embryophyta</taxon>
        <taxon>Tracheophyta</taxon>
        <taxon>Spermatophyta</taxon>
        <taxon>Magnoliopsida</taxon>
        <taxon>eudicotyledons</taxon>
        <taxon>Gunneridae</taxon>
        <taxon>Pentapetalae</taxon>
        <taxon>asterids</taxon>
        <taxon>campanulids</taxon>
        <taxon>Asterales</taxon>
        <taxon>Asteraceae</taxon>
        <taxon>Cichorioideae</taxon>
        <taxon>Cichorieae</taxon>
        <taxon>Cichoriinae</taxon>
        <taxon>Cichorium</taxon>
    </lineage>
</organism>
<sequence length="84" mass="9734">MVLRCTVIRTRILHPCPHGIRIRGKNYASNNVVLGCFSYDDILQACVCVRISIVLWVCGEELYELGYSILVFMEIRIRGRQIYL</sequence>
<accession>A0ACB9H600</accession>
<reference evidence="2" key="1">
    <citation type="journal article" date="2022" name="Mol. Ecol. Resour.">
        <title>The genomes of chicory, endive, great burdock and yacon provide insights into Asteraceae palaeo-polyploidization history and plant inulin production.</title>
        <authorList>
            <person name="Fan W."/>
            <person name="Wang S."/>
            <person name="Wang H."/>
            <person name="Wang A."/>
            <person name="Jiang F."/>
            <person name="Liu H."/>
            <person name="Zhao H."/>
            <person name="Xu D."/>
            <person name="Zhang Y."/>
        </authorList>
    </citation>
    <scope>NUCLEOTIDE SEQUENCE [LARGE SCALE GENOMIC DNA]</scope>
    <source>
        <strain evidence="2">cv. Punajuju</strain>
    </source>
</reference>
<dbReference type="Proteomes" id="UP001055811">
    <property type="component" value="Linkage Group LG01"/>
</dbReference>
<proteinExistence type="predicted"/>
<evidence type="ECO:0000313" key="2">
    <source>
        <dbReference type="Proteomes" id="UP001055811"/>
    </source>
</evidence>